<evidence type="ECO:0000313" key="1">
    <source>
        <dbReference type="EMBL" id="JAD70405.1"/>
    </source>
</evidence>
<name>A0A0A9CAH1_ARUDO</name>
<reference evidence="1" key="1">
    <citation type="submission" date="2014-09" db="EMBL/GenBank/DDBJ databases">
        <authorList>
            <person name="Magalhaes I.L.F."/>
            <person name="Oliveira U."/>
            <person name="Santos F.R."/>
            <person name="Vidigal T.H.D.A."/>
            <person name="Brescovit A.D."/>
            <person name="Santos A.J."/>
        </authorList>
    </citation>
    <scope>NUCLEOTIDE SEQUENCE</scope>
    <source>
        <tissue evidence="1">Shoot tissue taken approximately 20 cm above the soil surface</tissue>
    </source>
</reference>
<protein>
    <submittedName>
        <fullName evidence="1">Uncharacterized protein</fullName>
    </submittedName>
</protein>
<dbReference type="EMBL" id="GBRH01227490">
    <property type="protein sequence ID" value="JAD70405.1"/>
    <property type="molecule type" value="Transcribed_RNA"/>
</dbReference>
<dbReference type="AlphaFoldDB" id="A0A0A9CAH1"/>
<reference evidence="1" key="2">
    <citation type="journal article" date="2015" name="Data Brief">
        <title>Shoot transcriptome of the giant reed, Arundo donax.</title>
        <authorList>
            <person name="Barrero R.A."/>
            <person name="Guerrero F.D."/>
            <person name="Moolhuijzen P."/>
            <person name="Goolsby J.A."/>
            <person name="Tidwell J."/>
            <person name="Bellgard S.E."/>
            <person name="Bellgard M.I."/>
        </authorList>
    </citation>
    <scope>NUCLEOTIDE SEQUENCE</scope>
    <source>
        <tissue evidence="1">Shoot tissue taken approximately 20 cm above the soil surface</tissue>
    </source>
</reference>
<accession>A0A0A9CAH1</accession>
<organism evidence="1">
    <name type="scientific">Arundo donax</name>
    <name type="common">Giant reed</name>
    <name type="synonym">Donax arundinaceus</name>
    <dbReference type="NCBI Taxonomy" id="35708"/>
    <lineage>
        <taxon>Eukaryota</taxon>
        <taxon>Viridiplantae</taxon>
        <taxon>Streptophyta</taxon>
        <taxon>Embryophyta</taxon>
        <taxon>Tracheophyta</taxon>
        <taxon>Spermatophyta</taxon>
        <taxon>Magnoliopsida</taxon>
        <taxon>Liliopsida</taxon>
        <taxon>Poales</taxon>
        <taxon>Poaceae</taxon>
        <taxon>PACMAD clade</taxon>
        <taxon>Arundinoideae</taxon>
        <taxon>Arundineae</taxon>
        <taxon>Arundo</taxon>
    </lineage>
</organism>
<proteinExistence type="predicted"/>
<sequence length="27" mass="3227">MHLFDLMLLLLLRNVPCDPRVLKDTLF</sequence>